<dbReference type="Proteomes" id="UP000325081">
    <property type="component" value="Unassembled WGS sequence"/>
</dbReference>
<gene>
    <name evidence="2" type="ORF">STAS_19320</name>
</gene>
<keyword evidence="1" id="KW-1133">Transmembrane helix</keyword>
<name>A0A5A7QB69_STRAF</name>
<evidence type="ECO:0000313" key="2">
    <source>
        <dbReference type="EMBL" id="GER42525.1"/>
    </source>
</evidence>
<keyword evidence="1" id="KW-0472">Membrane</keyword>
<keyword evidence="2" id="KW-0436">Ligase</keyword>
<protein>
    <submittedName>
        <fullName evidence="2">AMP-dependent synthetase and ligase family protein</fullName>
    </submittedName>
</protein>
<proteinExistence type="predicted"/>
<keyword evidence="3" id="KW-1185">Reference proteome</keyword>
<accession>A0A5A7QB69</accession>
<keyword evidence="1" id="KW-0812">Transmembrane</keyword>
<evidence type="ECO:0000256" key="1">
    <source>
        <dbReference type="SAM" id="Phobius"/>
    </source>
</evidence>
<organism evidence="2 3">
    <name type="scientific">Striga asiatica</name>
    <name type="common">Asiatic witchweed</name>
    <name type="synonym">Buchnera asiatica</name>
    <dbReference type="NCBI Taxonomy" id="4170"/>
    <lineage>
        <taxon>Eukaryota</taxon>
        <taxon>Viridiplantae</taxon>
        <taxon>Streptophyta</taxon>
        <taxon>Embryophyta</taxon>
        <taxon>Tracheophyta</taxon>
        <taxon>Spermatophyta</taxon>
        <taxon>Magnoliopsida</taxon>
        <taxon>eudicotyledons</taxon>
        <taxon>Gunneridae</taxon>
        <taxon>Pentapetalae</taxon>
        <taxon>asterids</taxon>
        <taxon>lamiids</taxon>
        <taxon>Lamiales</taxon>
        <taxon>Orobanchaceae</taxon>
        <taxon>Buchnereae</taxon>
        <taxon>Striga</taxon>
    </lineage>
</organism>
<dbReference type="GO" id="GO:0016874">
    <property type="term" value="F:ligase activity"/>
    <property type="evidence" value="ECO:0007669"/>
    <property type="project" value="UniProtKB-KW"/>
</dbReference>
<sequence length="136" mass="15045">MAEFGGLAIDCRWDPEWRWRPSRSAFRLRLGSSVAGGGPTSGGKSLDTPCIRLMCSAFGWSSASQARLGFLVFGENHQFFLFKTLNFLVPSLAAPSGLLAATFFMMCGLVLGVRHSCPFLSRRRWRAVLGWFLPPL</sequence>
<feature type="transmembrane region" description="Helical" evidence="1">
    <location>
        <begin position="92"/>
        <end position="113"/>
    </location>
</feature>
<dbReference type="AlphaFoldDB" id="A0A5A7QB69"/>
<reference evidence="3" key="1">
    <citation type="journal article" date="2019" name="Curr. Biol.">
        <title>Genome Sequence of Striga asiatica Provides Insight into the Evolution of Plant Parasitism.</title>
        <authorList>
            <person name="Yoshida S."/>
            <person name="Kim S."/>
            <person name="Wafula E.K."/>
            <person name="Tanskanen J."/>
            <person name="Kim Y.M."/>
            <person name="Honaas L."/>
            <person name="Yang Z."/>
            <person name="Spallek T."/>
            <person name="Conn C.E."/>
            <person name="Ichihashi Y."/>
            <person name="Cheong K."/>
            <person name="Cui S."/>
            <person name="Der J.P."/>
            <person name="Gundlach H."/>
            <person name="Jiao Y."/>
            <person name="Hori C."/>
            <person name="Ishida J.K."/>
            <person name="Kasahara H."/>
            <person name="Kiba T."/>
            <person name="Kim M.S."/>
            <person name="Koo N."/>
            <person name="Laohavisit A."/>
            <person name="Lee Y.H."/>
            <person name="Lumba S."/>
            <person name="McCourt P."/>
            <person name="Mortimer J.C."/>
            <person name="Mutuku J.M."/>
            <person name="Nomura T."/>
            <person name="Sasaki-Sekimoto Y."/>
            <person name="Seto Y."/>
            <person name="Wang Y."/>
            <person name="Wakatake T."/>
            <person name="Sakakibara H."/>
            <person name="Demura T."/>
            <person name="Yamaguchi S."/>
            <person name="Yoneyama K."/>
            <person name="Manabe R.I."/>
            <person name="Nelson D.C."/>
            <person name="Schulman A.H."/>
            <person name="Timko M.P."/>
            <person name="dePamphilis C.W."/>
            <person name="Choi D."/>
            <person name="Shirasu K."/>
        </authorList>
    </citation>
    <scope>NUCLEOTIDE SEQUENCE [LARGE SCALE GENOMIC DNA]</scope>
    <source>
        <strain evidence="3">cv. UVA1</strain>
    </source>
</reference>
<dbReference type="EMBL" id="BKCP01006393">
    <property type="protein sequence ID" value="GER42525.1"/>
    <property type="molecule type" value="Genomic_DNA"/>
</dbReference>
<evidence type="ECO:0000313" key="3">
    <source>
        <dbReference type="Proteomes" id="UP000325081"/>
    </source>
</evidence>
<comment type="caution">
    <text evidence="2">The sequence shown here is derived from an EMBL/GenBank/DDBJ whole genome shotgun (WGS) entry which is preliminary data.</text>
</comment>